<dbReference type="InterPro" id="IPR011993">
    <property type="entry name" value="PH-like_dom_sf"/>
</dbReference>
<evidence type="ECO:0000313" key="4">
    <source>
        <dbReference type="Proteomes" id="UP000799429"/>
    </source>
</evidence>
<sequence length="294" mass="31942">MTTIDPTTDLPYPPDAIHRILYLCPRVHVYNIPPLSSSKGYTAASWTANNNAAQIFTARLRLLETAIPLSTSSQTPTQTQEKLSVTLLLEDPSNGSLFAASPYTNPAAVQQALDSSRFFAITVVSGRRKAVLGLGFEDRAEAFDFSIALQDARRVLGFDPPSQAPGSGRGKEEKKEDVKRDWSLKEGETITVSLGARAGRRKTGETRNGAGSDENALFSIKPPPAHGAAGGGGGLPFLPPPPSASDVKKDRRRSRQSYEAFEPPREEPRQPQQSWQTQNAKDLGFDDGEFGEFQ</sequence>
<evidence type="ECO:0000256" key="1">
    <source>
        <dbReference type="SAM" id="MobiDB-lite"/>
    </source>
</evidence>
<dbReference type="GO" id="GO:0006897">
    <property type="term" value="P:endocytosis"/>
    <property type="evidence" value="ECO:0007669"/>
    <property type="project" value="InterPro"/>
</dbReference>
<dbReference type="OrthoDB" id="10265489at2759"/>
<proteinExistence type="predicted"/>
<feature type="domain" description="NECAP PHear" evidence="2">
    <location>
        <begin position="17"/>
        <end position="195"/>
    </location>
</feature>
<evidence type="ECO:0000259" key="2">
    <source>
        <dbReference type="Pfam" id="PF07933"/>
    </source>
</evidence>
<organism evidence="3 4">
    <name type="scientific">Patellaria atrata CBS 101060</name>
    <dbReference type="NCBI Taxonomy" id="1346257"/>
    <lineage>
        <taxon>Eukaryota</taxon>
        <taxon>Fungi</taxon>
        <taxon>Dikarya</taxon>
        <taxon>Ascomycota</taxon>
        <taxon>Pezizomycotina</taxon>
        <taxon>Dothideomycetes</taxon>
        <taxon>Dothideomycetes incertae sedis</taxon>
        <taxon>Patellariales</taxon>
        <taxon>Patellariaceae</taxon>
        <taxon>Patellaria</taxon>
    </lineage>
</organism>
<feature type="compositionally biased region" description="Basic and acidic residues" evidence="1">
    <location>
        <begin position="169"/>
        <end position="188"/>
    </location>
</feature>
<dbReference type="GO" id="GO:0030125">
    <property type="term" value="C:clathrin vesicle coat"/>
    <property type="evidence" value="ECO:0007669"/>
    <property type="project" value="TreeGrafter"/>
</dbReference>
<keyword evidence="4" id="KW-1185">Reference proteome</keyword>
<dbReference type="AlphaFoldDB" id="A0A9P4SA21"/>
<dbReference type="EMBL" id="MU006096">
    <property type="protein sequence ID" value="KAF2838776.1"/>
    <property type="molecule type" value="Genomic_DNA"/>
</dbReference>
<dbReference type="PANTHER" id="PTHR12847:SF9">
    <property type="entry name" value="NECAP-LIKE PROTEIN CG9132"/>
    <property type="match status" value="1"/>
</dbReference>
<gene>
    <name evidence="3" type="ORF">M501DRAFT_1004598</name>
</gene>
<reference evidence="3" key="1">
    <citation type="journal article" date="2020" name="Stud. Mycol.">
        <title>101 Dothideomycetes genomes: a test case for predicting lifestyles and emergence of pathogens.</title>
        <authorList>
            <person name="Haridas S."/>
            <person name="Albert R."/>
            <person name="Binder M."/>
            <person name="Bloem J."/>
            <person name="Labutti K."/>
            <person name="Salamov A."/>
            <person name="Andreopoulos B."/>
            <person name="Baker S."/>
            <person name="Barry K."/>
            <person name="Bills G."/>
            <person name="Bluhm B."/>
            <person name="Cannon C."/>
            <person name="Castanera R."/>
            <person name="Culley D."/>
            <person name="Daum C."/>
            <person name="Ezra D."/>
            <person name="Gonzalez J."/>
            <person name="Henrissat B."/>
            <person name="Kuo A."/>
            <person name="Liang C."/>
            <person name="Lipzen A."/>
            <person name="Lutzoni F."/>
            <person name="Magnuson J."/>
            <person name="Mondo S."/>
            <person name="Nolan M."/>
            <person name="Ohm R."/>
            <person name="Pangilinan J."/>
            <person name="Park H.-J."/>
            <person name="Ramirez L."/>
            <person name="Alfaro M."/>
            <person name="Sun H."/>
            <person name="Tritt A."/>
            <person name="Yoshinaga Y."/>
            <person name="Zwiers L.-H."/>
            <person name="Turgeon B."/>
            <person name="Goodwin S."/>
            <person name="Spatafora J."/>
            <person name="Crous P."/>
            <person name="Grigoriev I."/>
        </authorList>
    </citation>
    <scope>NUCLEOTIDE SEQUENCE</scope>
    <source>
        <strain evidence="3">CBS 101060</strain>
    </source>
</reference>
<feature type="region of interest" description="Disordered" evidence="1">
    <location>
        <begin position="158"/>
        <end position="294"/>
    </location>
</feature>
<accession>A0A9P4SA21</accession>
<dbReference type="Gene3D" id="2.30.29.30">
    <property type="entry name" value="Pleckstrin-homology domain (PH domain)/Phosphotyrosine-binding domain (PTB)"/>
    <property type="match status" value="1"/>
</dbReference>
<dbReference type="SUPFAM" id="SSF50729">
    <property type="entry name" value="PH domain-like"/>
    <property type="match status" value="1"/>
</dbReference>
<feature type="compositionally biased region" description="Acidic residues" evidence="1">
    <location>
        <begin position="285"/>
        <end position="294"/>
    </location>
</feature>
<dbReference type="Pfam" id="PF07933">
    <property type="entry name" value="DUF1681"/>
    <property type="match status" value="1"/>
</dbReference>
<dbReference type="PANTHER" id="PTHR12847">
    <property type="entry name" value="ATP-BINDING CASSETTE ABC TRANSPORTER-RELATED"/>
    <property type="match status" value="1"/>
</dbReference>
<protein>
    <submittedName>
        <fullName evidence="3">DUF1681-domain-containing protein</fullName>
    </submittedName>
</protein>
<evidence type="ECO:0000313" key="3">
    <source>
        <dbReference type="EMBL" id="KAF2838776.1"/>
    </source>
</evidence>
<comment type="caution">
    <text evidence="3">The sequence shown here is derived from an EMBL/GenBank/DDBJ whole genome shotgun (WGS) entry which is preliminary data.</text>
</comment>
<dbReference type="Proteomes" id="UP000799429">
    <property type="component" value="Unassembled WGS sequence"/>
</dbReference>
<dbReference type="InterPro" id="IPR012466">
    <property type="entry name" value="NECAP_PHear"/>
</dbReference>
<name>A0A9P4SA21_9PEZI</name>